<dbReference type="Proteomes" id="UP000321424">
    <property type="component" value="Unassembled WGS sequence"/>
</dbReference>
<reference evidence="2 3" key="1">
    <citation type="submission" date="2019-07" db="EMBL/GenBank/DDBJ databases">
        <title>Whole genome shotgun sequence of Nocardia ninae NBRC 108245.</title>
        <authorList>
            <person name="Hosoyama A."/>
            <person name="Uohara A."/>
            <person name="Ohji S."/>
            <person name="Ichikawa N."/>
        </authorList>
    </citation>
    <scope>NUCLEOTIDE SEQUENCE [LARGE SCALE GENOMIC DNA]</scope>
    <source>
        <strain evidence="2 3">NBRC 108245</strain>
    </source>
</reference>
<protein>
    <recommendedName>
        <fullName evidence="4">Lipoprotein</fullName>
    </recommendedName>
</protein>
<feature type="signal peptide" evidence="1">
    <location>
        <begin position="1"/>
        <end position="22"/>
    </location>
</feature>
<comment type="caution">
    <text evidence="2">The sequence shown here is derived from an EMBL/GenBank/DDBJ whole genome shotgun (WGS) entry which is preliminary data.</text>
</comment>
<dbReference type="PROSITE" id="PS51257">
    <property type="entry name" value="PROKAR_LIPOPROTEIN"/>
    <property type="match status" value="1"/>
</dbReference>
<proteinExistence type="predicted"/>
<keyword evidence="3" id="KW-1185">Reference proteome</keyword>
<evidence type="ECO:0000313" key="2">
    <source>
        <dbReference type="EMBL" id="GEM42457.1"/>
    </source>
</evidence>
<sequence length="164" mass="17096">MTVPRRVSAAAALAAAVLTVLGCTSPFSDSTPQERSSQVSDDTVRSDPESLMKYFPLIGQPASVSWIGWDNSSGAPGPTIYWVDAVVELEPATAAELRSRYAPAEPTAAPTLKDGLQQAVPAGTYLTGAEFDAALGGSTEWDGSARGYLHPDRPLLIFQASAGG</sequence>
<dbReference type="AlphaFoldDB" id="A0A511MQJ0"/>
<evidence type="ECO:0008006" key="4">
    <source>
        <dbReference type="Google" id="ProtNLM"/>
    </source>
</evidence>
<feature type="chain" id="PRO_5038445301" description="Lipoprotein" evidence="1">
    <location>
        <begin position="23"/>
        <end position="164"/>
    </location>
</feature>
<evidence type="ECO:0000313" key="3">
    <source>
        <dbReference type="Proteomes" id="UP000321424"/>
    </source>
</evidence>
<keyword evidence="1" id="KW-0732">Signal</keyword>
<gene>
    <name evidence="2" type="ORF">NN4_69760</name>
</gene>
<dbReference type="EMBL" id="BJXA01000070">
    <property type="protein sequence ID" value="GEM42457.1"/>
    <property type="molecule type" value="Genomic_DNA"/>
</dbReference>
<accession>A0A511MQJ0</accession>
<name>A0A511MQJ0_9NOCA</name>
<evidence type="ECO:0000256" key="1">
    <source>
        <dbReference type="SAM" id="SignalP"/>
    </source>
</evidence>
<organism evidence="2 3">
    <name type="scientific">Nocardia ninae NBRC 108245</name>
    <dbReference type="NCBI Taxonomy" id="1210091"/>
    <lineage>
        <taxon>Bacteria</taxon>
        <taxon>Bacillati</taxon>
        <taxon>Actinomycetota</taxon>
        <taxon>Actinomycetes</taxon>
        <taxon>Mycobacteriales</taxon>
        <taxon>Nocardiaceae</taxon>
        <taxon>Nocardia</taxon>
    </lineage>
</organism>